<keyword evidence="3" id="KW-1185">Reference proteome</keyword>
<protein>
    <recommendedName>
        <fullName evidence="4">Secreted protein</fullName>
    </recommendedName>
</protein>
<name>A0ABN3JCJ1_9ACTN</name>
<dbReference type="Proteomes" id="UP001501638">
    <property type="component" value="Unassembled WGS sequence"/>
</dbReference>
<reference evidence="2 3" key="1">
    <citation type="journal article" date="2019" name="Int. J. Syst. Evol. Microbiol.">
        <title>The Global Catalogue of Microorganisms (GCM) 10K type strain sequencing project: providing services to taxonomists for standard genome sequencing and annotation.</title>
        <authorList>
            <consortium name="The Broad Institute Genomics Platform"/>
            <consortium name="The Broad Institute Genome Sequencing Center for Infectious Disease"/>
            <person name="Wu L."/>
            <person name="Ma J."/>
        </authorList>
    </citation>
    <scope>NUCLEOTIDE SEQUENCE [LARGE SCALE GENOMIC DNA]</scope>
    <source>
        <strain evidence="2 3">JCM 6305</strain>
    </source>
</reference>
<evidence type="ECO:0000256" key="1">
    <source>
        <dbReference type="SAM" id="MobiDB-lite"/>
    </source>
</evidence>
<accession>A0ABN3JCJ1</accession>
<gene>
    <name evidence="2" type="ORF">GCM10010405_07020</name>
</gene>
<feature type="region of interest" description="Disordered" evidence="1">
    <location>
        <begin position="35"/>
        <end position="66"/>
    </location>
</feature>
<dbReference type="RefSeq" id="WP_344320542.1">
    <property type="nucleotide sequence ID" value="NZ_BAAASZ010000006.1"/>
</dbReference>
<proteinExistence type="predicted"/>
<sequence length="66" mass="7231">MSSTMTPAARTTLLIVASLVLTVLGSGALSVRVHNEREADRRARVEQHRPDATTPLPDPFVDPPRR</sequence>
<comment type="caution">
    <text evidence="2">The sequence shown here is derived from an EMBL/GenBank/DDBJ whole genome shotgun (WGS) entry which is preliminary data.</text>
</comment>
<feature type="compositionally biased region" description="Pro residues" evidence="1">
    <location>
        <begin position="56"/>
        <end position="66"/>
    </location>
</feature>
<dbReference type="EMBL" id="BAAASZ010000006">
    <property type="protein sequence ID" value="GAA2427039.1"/>
    <property type="molecule type" value="Genomic_DNA"/>
</dbReference>
<evidence type="ECO:0000313" key="2">
    <source>
        <dbReference type="EMBL" id="GAA2427039.1"/>
    </source>
</evidence>
<organism evidence="2 3">
    <name type="scientific">Streptomyces macrosporus</name>
    <dbReference type="NCBI Taxonomy" id="44032"/>
    <lineage>
        <taxon>Bacteria</taxon>
        <taxon>Bacillati</taxon>
        <taxon>Actinomycetota</taxon>
        <taxon>Actinomycetes</taxon>
        <taxon>Kitasatosporales</taxon>
        <taxon>Streptomycetaceae</taxon>
        <taxon>Streptomyces</taxon>
    </lineage>
</organism>
<evidence type="ECO:0000313" key="3">
    <source>
        <dbReference type="Proteomes" id="UP001501638"/>
    </source>
</evidence>
<feature type="compositionally biased region" description="Basic and acidic residues" evidence="1">
    <location>
        <begin position="35"/>
        <end position="51"/>
    </location>
</feature>
<evidence type="ECO:0008006" key="4">
    <source>
        <dbReference type="Google" id="ProtNLM"/>
    </source>
</evidence>